<dbReference type="PANTHER" id="PTHR46066:SF2">
    <property type="entry name" value="CHITINASE DOMAIN-CONTAINING PROTEIN 1"/>
    <property type="match status" value="1"/>
</dbReference>
<proteinExistence type="predicted"/>
<feature type="domain" description="GH18" evidence="2">
    <location>
        <begin position="73"/>
        <end position="396"/>
    </location>
</feature>
<dbReference type="PANTHER" id="PTHR46066">
    <property type="entry name" value="CHITINASE DOMAIN-CONTAINING PROTEIN 1 FAMILY MEMBER"/>
    <property type="match status" value="1"/>
</dbReference>
<dbReference type="EMBL" id="JAJNDB010000005">
    <property type="protein sequence ID" value="MCD2195927.1"/>
    <property type="molecule type" value="Genomic_DNA"/>
</dbReference>
<name>A0ABS8PCE7_9PSEU</name>
<evidence type="ECO:0000256" key="1">
    <source>
        <dbReference type="SAM" id="Phobius"/>
    </source>
</evidence>
<keyword evidence="1" id="KW-0472">Membrane</keyword>
<dbReference type="Proteomes" id="UP001199469">
    <property type="component" value="Unassembled WGS sequence"/>
</dbReference>
<evidence type="ECO:0000259" key="2">
    <source>
        <dbReference type="PROSITE" id="PS51910"/>
    </source>
</evidence>
<organism evidence="3 4">
    <name type="scientific">Actinomycetospora endophytica</name>
    <dbReference type="NCBI Taxonomy" id="2291215"/>
    <lineage>
        <taxon>Bacteria</taxon>
        <taxon>Bacillati</taxon>
        <taxon>Actinomycetota</taxon>
        <taxon>Actinomycetes</taxon>
        <taxon>Pseudonocardiales</taxon>
        <taxon>Pseudonocardiaceae</taxon>
        <taxon>Actinomycetospora</taxon>
    </lineage>
</organism>
<keyword evidence="4" id="KW-1185">Reference proteome</keyword>
<dbReference type="RefSeq" id="WP_230737792.1">
    <property type="nucleotide sequence ID" value="NZ_JAJNDB010000005.1"/>
</dbReference>
<dbReference type="SUPFAM" id="SSF51445">
    <property type="entry name" value="(Trans)glycosidases"/>
    <property type="match status" value="1"/>
</dbReference>
<accession>A0ABS8PCE7</accession>
<comment type="caution">
    <text evidence="3">The sequence shown here is derived from an EMBL/GenBank/DDBJ whole genome shotgun (WGS) entry which is preliminary data.</text>
</comment>
<dbReference type="InterPro" id="IPR001223">
    <property type="entry name" value="Glyco_hydro18_cat"/>
</dbReference>
<evidence type="ECO:0000313" key="4">
    <source>
        <dbReference type="Proteomes" id="UP001199469"/>
    </source>
</evidence>
<dbReference type="InterPro" id="IPR029070">
    <property type="entry name" value="Chitinase_insertion_sf"/>
</dbReference>
<feature type="transmembrane region" description="Helical" evidence="1">
    <location>
        <begin position="30"/>
        <end position="49"/>
    </location>
</feature>
<protein>
    <submittedName>
        <fullName evidence="3">Glycosyl hydrolase family 18 protein</fullName>
    </submittedName>
</protein>
<dbReference type="SMART" id="SM00636">
    <property type="entry name" value="Glyco_18"/>
    <property type="match status" value="1"/>
</dbReference>
<keyword evidence="1" id="KW-0812">Transmembrane</keyword>
<gene>
    <name evidence="3" type="ORF">LQ327_21385</name>
</gene>
<sequence>MTAAGVPEIVGRSVRHDPSYPTTARRRSPALLVALLVAAVLAVVVVVNARSHPGGETASLAGAAGVPAASASNLVVASIPYWDLGPGSAAVEANPHAVGEISPWIYTIGSNGNVTSAVPPQDTATATATMTKLRSLGVPIMPSVSNMVGGDFSYGAVAPVLHDPATMERNISSITQLAVAQNYAGIDLDYEELQGGDRAAFSTFVTQLADSLHAQHKKLSVAVFAKTDDAGEDQRNVAQDYAAIGAAADEVRLMTYDYHWQTSPPGPLAPSGWVHDVLAYATTVIPREKLVVGLDAAGYDWVGNQAQVLSFAQATQLAASHGVTVQFDPLSQSPWFRYTDARGTEHEVWFENTASSQAKRSVAASFGVTNVFLWMFGPPDPTLWGALGSPPPGGTG</sequence>
<keyword evidence="3" id="KW-0378">Hydrolase</keyword>
<dbReference type="Gene3D" id="3.10.50.10">
    <property type="match status" value="1"/>
</dbReference>
<reference evidence="3 4" key="1">
    <citation type="submission" date="2021-11" db="EMBL/GenBank/DDBJ databases">
        <title>Draft genome sequence of Actinomycetospora sp. SF1 isolated from the rhizosphere soil.</title>
        <authorList>
            <person name="Duangmal K."/>
            <person name="Chantavorakit T."/>
        </authorList>
    </citation>
    <scope>NUCLEOTIDE SEQUENCE [LARGE SCALE GENOMIC DNA]</scope>
    <source>
        <strain evidence="3 4">TBRC 5722</strain>
    </source>
</reference>
<dbReference type="PROSITE" id="PS51910">
    <property type="entry name" value="GH18_2"/>
    <property type="match status" value="1"/>
</dbReference>
<evidence type="ECO:0000313" key="3">
    <source>
        <dbReference type="EMBL" id="MCD2195927.1"/>
    </source>
</evidence>
<dbReference type="GO" id="GO:0016787">
    <property type="term" value="F:hydrolase activity"/>
    <property type="evidence" value="ECO:0007669"/>
    <property type="project" value="UniProtKB-KW"/>
</dbReference>
<dbReference type="InterPro" id="IPR011583">
    <property type="entry name" value="Chitinase_II/V-like_cat"/>
</dbReference>
<dbReference type="Gene3D" id="3.20.20.80">
    <property type="entry name" value="Glycosidases"/>
    <property type="match status" value="1"/>
</dbReference>
<dbReference type="InterPro" id="IPR017853">
    <property type="entry name" value="GH"/>
</dbReference>
<dbReference type="Pfam" id="PF00704">
    <property type="entry name" value="Glyco_hydro_18"/>
    <property type="match status" value="1"/>
</dbReference>
<keyword evidence="1" id="KW-1133">Transmembrane helix</keyword>